<comment type="caution">
    <text evidence="2">The sequence shown here is derived from an EMBL/GenBank/DDBJ whole genome shotgun (WGS) entry which is preliminary data.</text>
</comment>
<proteinExistence type="predicted"/>
<evidence type="ECO:0000313" key="1">
    <source>
        <dbReference type="EMBL" id="EFG29892.1"/>
    </source>
</evidence>
<dbReference type="InterPro" id="IPR005564">
    <property type="entry name" value="Major_capsid_GpE"/>
</dbReference>
<dbReference type="RefSeq" id="WP_002642878.1">
    <property type="nucleotide sequence ID" value="NZ_CP019448.1"/>
</dbReference>
<accession>U6Q3K7</accession>
<dbReference type="EMBL" id="ADCY02000061">
    <property type="protein sequence ID" value="EJZ50121.1"/>
    <property type="molecule type" value="Genomic_DNA"/>
</dbReference>
<dbReference type="KEGG" id="smur:BWP33_02705"/>
<dbReference type="OrthoDB" id="6388191at2"/>
<protein>
    <recommendedName>
        <fullName evidence="4">Major capsid protein E</fullName>
    </recommendedName>
</protein>
<dbReference type="EMBL" id="ADCY02000055">
    <property type="protein sequence ID" value="EFG29892.1"/>
    <property type="molecule type" value="Genomic_DNA"/>
</dbReference>
<dbReference type="eggNOG" id="ENOG502Z7JG">
    <property type="taxonomic scope" value="Bacteria"/>
</dbReference>
<keyword evidence="3" id="KW-1185">Reference proteome</keyword>
<sequence length="333" mass="36967">MSVTHNSAFSTQNLTAAINQIEPTPTQIRELGIFEPYYGTKKVAMIEYKESGLSIVKNSARGKLGGEATDASQRKAEYFEATHLTVTDNILAEDYQDVREFGGNELTNFKNVITEYQNNAKLKLEMTREHLMLGALQGKILDKDGTVIHDLYDKFGLKRPAEISFDLSKDDTKVGLKMDTMLSELRQGFKGAAVTGFVALCGSKFLTELKYHKSIEPLYTRFRDGAVYRESNGINPIEFEHNGVKFIEYTGNFGSKGAKIATNQAILIPVGKKLYLEYFAPADMAAAVNTKALPYYSTMDKLGGNHDLGVSLRSQSNPLPIALRPDLIRILTV</sequence>
<dbReference type="HOGENOM" id="CLU_067025_0_0_4"/>
<dbReference type="KEGG" id="smur:BWP33_08860"/>
<evidence type="ECO:0000313" key="3">
    <source>
        <dbReference type="Proteomes" id="UP000017813"/>
    </source>
</evidence>
<organism evidence="2 3">
    <name type="scientific">Simonsiella muelleri ATCC 29453</name>
    <dbReference type="NCBI Taxonomy" id="641147"/>
    <lineage>
        <taxon>Bacteria</taxon>
        <taxon>Pseudomonadati</taxon>
        <taxon>Pseudomonadota</taxon>
        <taxon>Betaproteobacteria</taxon>
        <taxon>Neisseriales</taxon>
        <taxon>Neisseriaceae</taxon>
        <taxon>Simonsiella</taxon>
    </lineage>
</organism>
<dbReference type="KEGG" id="smur:BWP33_10720"/>
<dbReference type="Pfam" id="PF03864">
    <property type="entry name" value="Phage_cap_E"/>
    <property type="match status" value="1"/>
</dbReference>
<name>U6Q3K7_9NEIS</name>
<dbReference type="AlphaFoldDB" id="U6Q3K7"/>
<reference evidence="2 3" key="1">
    <citation type="submission" date="2010-03" db="EMBL/GenBank/DDBJ databases">
        <authorList>
            <consortium name="The Broad Institute Genome Sequencing Platform"/>
            <person name="Ward D."/>
            <person name="Earl A."/>
            <person name="Feldgarden M."/>
            <person name="Gevers D."/>
            <person name="Young S."/>
            <person name="Zeng Q."/>
            <person name="Koehrsen M."/>
            <person name="Alvarado L."/>
            <person name="Berlin A.M."/>
            <person name="Borenstein D."/>
            <person name="Chapman S.B."/>
            <person name="Chen Z."/>
            <person name="Engels R."/>
            <person name="Freedman E."/>
            <person name="Gellesch M."/>
            <person name="Goldberg J."/>
            <person name="Griggs A."/>
            <person name="Gujja S."/>
            <person name="Heilman E.R."/>
            <person name="Heiman D.I."/>
            <person name="Hepburn T.A."/>
            <person name="Howarth C."/>
            <person name="Jen D."/>
            <person name="Larson L."/>
            <person name="Mehta T."/>
            <person name="Park D."/>
            <person name="Pearson M."/>
            <person name="Richards J."/>
            <person name="Roberts A."/>
            <person name="Saif S."/>
            <person name="Shea T.D."/>
            <person name="Shenoy N."/>
            <person name="Sisk P."/>
            <person name="Stolte C."/>
            <person name="Sykes S.N."/>
            <person name="Walk T."/>
            <person name="White J."/>
            <person name="Yandava C."/>
            <person name="Izard J."/>
            <person name="Baranova O.V."/>
            <person name="Blanton J.M."/>
            <person name="Tanner A.C."/>
            <person name="Dewhirst F."/>
            <person name="Haas B."/>
            <person name="Nusbaum C."/>
            <person name="Birren B."/>
        </authorList>
    </citation>
    <scope>NUCLEOTIDE SEQUENCE [LARGE SCALE GENOMIC DNA]</scope>
    <source>
        <strain evidence="2 3">ATCC 29453</strain>
    </source>
</reference>
<dbReference type="STRING" id="641147.HMPREF9021_02255"/>
<dbReference type="Proteomes" id="UP000017813">
    <property type="component" value="Unassembled WGS sequence"/>
</dbReference>
<evidence type="ECO:0008006" key="4">
    <source>
        <dbReference type="Google" id="ProtNLM"/>
    </source>
</evidence>
<dbReference type="KEGG" id="smur:BWP33_03090"/>
<evidence type="ECO:0000313" key="2">
    <source>
        <dbReference type="EMBL" id="EJZ50121.1"/>
    </source>
</evidence>
<reference evidence="2 3" key="2">
    <citation type="submission" date="2011-10" db="EMBL/GenBank/DDBJ databases">
        <title>The Genome Sequence of Simonsiella muelleri ATCC 29453.</title>
        <authorList>
            <consortium name="The Broad Institute Genome Sequencing Platform"/>
            <consortium name="The Broad Institute Genome Sequencing Center for Infectious Disease"/>
            <person name="Earl A."/>
            <person name="Ward D."/>
            <person name="Feldgarden M."/>
            <person name="Gevers D."/>
            <person name="Izard J."/>
            <person name="Baranova O.V."/>
            <person name="Blanton J.M."/>
            <person name="Tanner A.C."/>
            <person name="Dewhirst F."/>
            <person name="Young S.K."/>
            <person name="Zeng Q."/>
            <person name="Gargeya S."/>
            <person name="Fitzgerald M."/>
            <person name="Haas B."/>
            <person name="Abouelleil A."/>
            <person name="Alvarado L."/>
            <person name="Arachchi H.M."/>
            <person name="Berlin A."/>
            <person name="Brown A."/>
            <person name="Chapman S.B."/>
            <person name="Chen Z."/>
            <person name="Dunbar C."/>
            <person name="Freedman E."/>
            <person name="Gearin G."/>
            <person name="Goldberg J."/>
            <person name="Griggs A."/>
            <person name="Gujja S."/>
            <person name="Heiman D."/>
            <person name="Howarth C."/>
            <person name="Larson L."/>
            <person name="Lui A."/>
            <person name="MacDonald P.J.P."/>
            <person name="Montmayeur A."/>
            <person name="Murphy C."/>
            <person name="Neiman D."/>
            <person name="Pearson M."/>
            <person name="Priest M."/>
            <person name="Roberts A."/>
            <person name="Saif S."/>
            <person name="Shea T."/>
            <person name="Shenoy N."/>
            <person name="Sisk P."/>
            <person name="Stolte C."/>
            <person name="Sykes S."/>
            <person name="Wortman J."/>
            <person name="Nusbaum C."/>
            <person name="Birren B."/>
        </authorList>
    </citation>
    <scope>NUCLEOTIDE SEQUENCE [LARGE SCALE GENOMIC DNA]</scope>
    <source>
        <strain evidence="2 3">ATCC 29453</strain>
    </source>
</reference>
<gene>
    <name evidence="1" type="ORF">HMPREF9021_02255</name>
    <name evidence="2" type="ORF">HMPREF9021_02641</name>
</gene>